<protein>
    <submittedName>
        <fullName evidence="2">Uncharacterized protein</fullName>
    </submittedName>
</protein>
<feature type="region of interest" description="Disordered" evidence="1">
    <location>
        <begin position="132"/>
        <end position="163"/>
    </location>
</feature>
<proteinExistence type="predicted"/>
<organism evidence="2">
    <name type="scientific">bioreactor metagenome</name>
    <dbReference type="NCBI Taxonomy" id="1076179"/>
    <lineage>
        <taxon>unclassified sequences</taxon>
        <taxon>metagenomes</taxon>
        <taxon>ecological metagenomes</taxon>
    </lineage>
</organism>
<evidence type="ECO:0000313" key="2">
    <source>
        <dbReference type="EMBL" id="MPM76675.1"/>
    </source>
</evidence>
<dbReference type="AlphaFoldDB" id="A0A645CIB0"/>
<gene>
    <name evidence="2" type="ORF">SDC9_123674</name>
</gene>
<dbReference type="EMBL" id="VSSQ01027428">
    <property type="protein sequence ID" value="MPM76675.1"/>
    <property type="molecule type" value="Genomic_DNA"/>
</dbReference>
<sequence>MGVAAGGIQAAEDRLDAGRHLADAERLGHVVVGSDVEPDELVDLFGAGGQHHHIDRLTTPNGAENLKAVNVGQAEVEQDEVDSRTLPTQQPQVLQRLSAGGGLQHPVALRDQVLAEDLSDAGLVVNHQHGSAHLPIVPRPSQPTARLHEGFTGDSSKSRHDRR</sequence>
<name>A0A645CIB0_9ZZZZ</name>
<comment type="caution">
    <text evidence="2">The sequence shown here is derived from an EMBL/GenBank/DDBJ whole genome shotgun (WGS) entry which is preliminary data.</text>
</comment>
<evidence type="ECO:0000256" key="1">
    <source>
        <dbReference type="SAM" id="MobiDB-lite"/>
    </source>
</evidence>
<reference evidence="2" key="1">
    <citation type="submission" date="2019-08" db="EMBL/GenBank/DDBJ databases">
        <authorList>
            <person name="Kucharzyk K."/>
            <person name="Murdoch R.W."/>
            <person name="Higgins S."/>
            <person name="Loffler F."/>
        </authorList>
    </citation>
    <scope>NUCLEOTIDE SEQUENCE</scope>
</reference>
<accession>A0A645CIB0</accession>